<keyword evidence="1" id="KW-0812">Transmembrane</keyword>
<organism evidence="2 3">
    <name type="scientific">Clitoria ternatea</name>
    <name type="common">Butterfly pea</name>
    <dbReference type="NCBI Taxonomy" id="43366"/>
    <lineage>
        <taxon>Eukaryota</taxon>
        <taxon>Viridiplantae</taxon>
        <taxon>Streptophyta</taxon>
        <taxon>Embryophyta</taxon>
        <taxon>Tracheophyta</taxon>
        <taxon>Spermatophyta</taxon>
        <taxon>Magnoliopsida</taxon>
        <taxon>eudicotyledons</taxon>
        <taxon>Gunneridae</taxon>
        <taxon>Pentapetalae</taxon>
        <taxon>rosids</taxon>
        <taxon>fabids</taxon>
        <taxon>Fabales</taxon>
        <taxon>Fabaceae</taxon>
        <taxon>Papilionoideae</taxon>
        <taxon>50 kb inversion clade</taxon>
        <taxon>NPAAA clade</taxon>
        <taxon>indigoferoid/millettioid clade</taxon>
        <taxon>Phaseoleae</taxon>
        <taxon>Clitoria</taxon>
    </lineage>
</organism>
<gene>
    <name evidence="2" type="ORF">RJT34_13896</name>
</gene>
<keyword evidence="1" id="KW-0472">Membrane</keyword>
<feature type="transmembrane region" description="Helical" evidence="1">
    <location>
        <begin position="20"/>
        <end position="44"/>
    </location>
</feature>
<keyword evidence="1" id="KW-1133">Transmembrane helix</keyword>
<sequence length="87" mass="9900">MLVALREKKGKKKVASWSLYYGDTCFYTSCVIIVLCRFGAFVIFEKHSCLDIFFIFVTSASDNPKSAGEFYASFSRKICHDHPSLDI</sequence>
<name>A0AAN9JPR4_CLITE</name>
<reference evidence="2 3" key="1">
    <citation type="submission" date="2024-01" db="EMBL/GenBank/DDBJ databases">
        <title>The genomes of 5 underutilized Papilionoideae crops provide insights into root nodulation and disease resistance.</title>
        <authorList>
            <person name="Yuan L."/>
        </authorList>
    </citation>
    <scope>NUCLEOTIDE SEQUENCE [LARGE SCALE GENOMIC DNA]</scope>
    <source>
        <strain evidence="2">LY-2023</strain>
        <tissue evidence="2">Leaf</tissue>
    </source>
</reference>
<evidence type="ECO:0000256" key="1">
    <source>
        <dbReference type="SAM" id="Phobius"/>
    </source>
</evidence>
<dbReference type="EMBL" id="JAYKXN010000003">
    <property type="protein sequence ID" value="KAK7302997.1"/>
    <property type="molecule type" value="Genomic_DNA"/>
</dbReference>
<dbReference type="AlphaFoldDB" id="A0AAN9JPR4"/>
<proteinExistence type="predicted"/>
<evidence type="ECO:0000313" key="3">
    <source>
        <dbReference type="Proteomes" id="UP001359559"/>
    </source>
</evidence>
<accession>A0AAN9JPR4</accession>
<dbReference type="Proteomes" id="UP001359559">
    <property type="component" value="Unassembled WGS sequence"/>
</dbReference>
<protein>
    <submittedName>
        <fullName evidence="2">Uncharacterized protein</fullName>
    </submittedName>
</protein>
<keyword evidence="3" id="KW-1185">Reference proteome</keyword>
<comment type="caution">
    <text evidence="2">The sequence shown here is derived from an EMBL/GenBank/DDBJ whole genome shotgun (WGS) entry which is preliminary data.</text>
</comment>
<evidence type="ECO:0000313" key="2">
    <source>
        <dbReference type="EMBL" id="KAK7302997.1"/>
    </source>
</evidence>